<keyword evidence="3" id="KW-1185">Reference proteome</keyword>
<dbReference type="Proteomes" id="UP001172101">
    <property type="component" value="Unassembled WGS sequence"/>
</dbReference>
<dbReference type="AlphaFoldDB" id="A0AA40AUC5"/>
<reference evidence="2" key="1">
    <citation type="submission" date="2023-06" db="EMBL/GenBank/DDBJ databases">
        <title>Genome-scale phylogeny and comparative genomics of the fungal order Sordariales.</title>
        <authorList>
            <consortium name="Lawrence Berkeley National Laboratory"/>
            <person name="Hensen N."/>
            <person name="Bonometti L."/>
            <person name="Westerberg I."/>
            <person name="Brannstrom I.O."/>
            <person name="Guillou S."/>
            <person name="Cros-Aarteil S."/>
            <person name="Calhoun S."/>
            <person name="Haridas S."/>
            <person name="Kuo A."/>
            <person name="Mondo S."/>
            <person name="Pangilinan J."/>
            <person name="Riley R."/>
            <person name="LaButti K."/>
            <person name="Andreopoulos B."/>
            <person name="Lipzen A."/>
            <person name="Chen C."/>
            <person name="Yanf M."/>
            <person name="Daum C."/>
            <person name="Ng V."/>
            <person name="Clum A."/>
            <person name="Steindorff A."/>
            <person name="Ohm R."/>
            <person name="Martin F."/>
            <person name="Silar P."/>
            <person name="Natvig D."/>
            <person name="Lalanne C."/>
            <person name="Gautier V."/>
            <person name="Ament-velasquez S.L."/>
            <person name="Kruys A."/>
            <person name="Hutchinson M.I."/>
            <person name="Powell A.J."/>
            <person name="Barry K."/>
            <person name="Miller A.N."/>
            <person name="Grigoriev I.V."/>
            <person name="Debuchy R."/>
            <person name="Gladieux P."/>
            <person name="Thoren M.H."/>
            <person name="Johannesson H."/>
        </authorList>
    </citation>
    <scope>NUCLEOTIDE SEQUENCE</scope>
    <source>
        <strain evidence="2">SMH2392-1A</strain>
    </source>
</reference>
<evidence type="ECO:0000256" key="1">
    <source>
        <dbReference type="SAM" id="MobiDB-lite"/>
    </source>
</evidence>
<proteinExistence type="predicted"/>
<dbReference type="EMBL" id="JAUIRO010000003">
    <property type="protein sequence ID" value="KAK0722112.1"/>
    <property type="molecule type" value="Genomic_DNA"/>
</dbReference>
<evidence type="ECO:0000313" key="2">
    <source>
        <dbReference type="EMBL" id="KAK0722112.1"/>
    </source>
</evidence>
<protein>
    <submittedName>
        <fullName evidence="2">Uncharacterized protein</fullName>
    </submittedName>
</protein>
<accession>A0AA40AUC5</accession>
<feature type="compositionally biased region" description="Basic and acidic residues" evidence="1">
    <location>
        <begin position="56"/>
        <end position="68"/>
    </location>
</feature>
<name>A0AA40AUC5_9PEZI</name>
<evidence type="ECO:0000313" key="3">
    <source>
        <dbReference type="Proteomes" id="UP001172101"/>
    </source>
</evidence>
<dbReference type="RefSeq" id="XP_060298036.1">
    <property type="nucleotide sequence ID" value="XM_060433755.1"/>
</dbReference>
<dbReference type="GeneID" id="85317025"/>
<organism evidence="2 3">
    <name type="scientific">Lasiosphaeria miniovina</name>
    <dbReference type="NCBI Taxonomy" id="1954250"/>
    <lineage>
        <taxon>Eukaryota</taxon>
        <taxon>Fungi</taxon>
        <taxon>Dikarya</taxon>
        <taxon>Ascomycota</taxon>
        <taxon>Pezizomycotina</taxon>
        <taxon>Sordariomycetes</taxon>
        <taxon>Sordariomycetidae</taxon>
        <taxon>Sordariales</taxon>
        <taxon>Lasiosphaeriaceae</taxon>
        <taxon>Lasiosphaeria</taxon>
    </lineage>
</organism>
<comment type="caution">
    <text evidence="2">The sequence shown here is derived from an EMBL/GenBank/DDBJ whole genome shotgun (WGS) entry which is preliminary data.</text>
</comment>
<gene>
    <name evidence="2" type="ORF">B0T26DRAFT_203427</name>
</gene>
<feature type="region of interest" description="Disordered" evidence="1">
    <location>
        <begin position="51"/>
        <end position="70"/>
    </location>
</feature>
<sequence length="282" mass="30683">MLDFGVERGVQRIVRRKKGADGSRKGLRASFLGTDLTVSSVRGERVWGSKANVRNKRSDEKERRRPAADEDGGWLQKLCKRRAPGLVLPDRRDFSPEIEKTWGLGGSGGGRPTGVQGEKGVGAKHLHLDSFTFLANHAPCCHLFLVAFISAPLAAQCAGQGSARNRKALSPIRACQGIFPKSTNTKAVDEMTNVPRDAATPPTFWPSGPGSIDFSPKLSHPPKIGYLEICLASIGNRARFDPKVVAVDDVFFSLLILSSFTSHLPVDRWKVTKGGRATETRL</sequence>